<organism evidence="3 4">
    <name type="scientific">Panicum miliaceum</name>
    <name type="common">Proso millet</name>
    <name type="synonym">Broomcorn millet</name>
    <dbReference type="NCBI Taxonomy" id="4540"/>
    <lineage>
        <taxon>Eukaryota</taxon>
        <taxon>Viridiplantae</taxon>
        <taxon>Streptophyta</taxon>
        <taxon>Embryophyta</taxon>
        <taxon>Tracheophyta</taxon>
        <taxon>Spermatophyta</taxon>
        <taxon>Magnoliopsida</taxon>
        <taxon>Liliopsida</taxon>
        <taxon>Poales</taxon>
        <taxon>Poaceae</taxon>
        <taxon>PACMAD clade</taxon>
        <taxon>Panicoideae</taxon>
        <taxon>Panicodae</taxon>
        <taxon>Paniceae</taxon>
        <taxon>Panicinae</taxon>
        <taxon>Panicum</taxon>
        <taxon>Panicum sect. Panicum</taxon>
    </lineage>
</organism>
<evidence type="ECO:0000313" key="3">
    <source>
        <dbReference type="EMBL" id="RLN24642.1"/>
    </source>
</evidence>
<evidence type="ECO:0000256" key="1">
    <source>
        <dbReference type="SAM" id="MobiDB-lite"/>
    </source>
</evidence>
<protein>
    <submittedName>
        <fullName evidence="3">Uncharacterized protein</fullName>
    </submittedName>
</protein>
<keyword evidence="4" id="KW-1185">Reference proteome</keyword>
<sequence length="146" mass="14701">MKRPLLAGAGSMAGALLFLLILLCPFAEETAAAAGSGSCVFASSSSSTVGYNPASTATPLSSSSGSDSGSPVLNASGAGSSEPSEFSPDIPGAVDMDNAWRLGGLVEQAGLAEGKQQDKMASSYAYTRLPTALHEAEELQSLQLDI</sequence>
<dbReference type="Proteomes" id="UP000275267">
    <property type="component" value="Unassembled WGS sequence"/>
</dbReference>
<dbReference type="AlphaFoldDB" id="A0A3L6SPQ4"/>
<evidence type="ECO:0000256" key="2">
    <source>
        <dbReference type="SAM" id="SignalP"/>
    </source>
</evidence>
<evidence type="ECO:0000313" key="4">
    <source>
        <dbReference type="Proteomes" id="UP000275267"/>
    </source>
</evidence>
<feature type="region of interest" description="Disordered" evidence="1">
    <location>
        <begin position="39"/>
        <end position="93"/>
    </location>
</feature>
<feature type="compositionally biased region" description="Low complexity" evidence="1">
    <location>
        <begin position="61"/>
        <end position="70"/>
    </location>
</feature>
<feature type="signal peptide" evidence="2">
    <location>
        <begin position="1"/>
        <end position="32"/>
    </location>
</feature>
<keyword evidence="2" id="KW-0732">Signal</keyword>
<comment type="caution">
    <text evidence="3">The sequence shown here is derived from an EMBL/GenBank/DDBJ whole genome shotgun (WGS) entry which is preliminary data.</text>
</comment>
<dbReference type="EMBL" id="PQIB02000004">
    <property type="protein sequence ID" value="RLN24642.1"/>
    <property type="molecule type" value="Genomic_DNA"/>
</dbReference>
<name>A0A3L6SPQ4_PANMI</name>
<gene>
    <name evidence="3" type="ORF">C2845_PM07G24750</name>
</gene>
<accession>A0A3L6SPQ4</accession>
<proteinExistence type="predicted"/>
<reference evidence="4" key="1">
    <citation type="journal article" date="2019" name="Nat. Commun.">
        <title>The genome of broomcorn millet.</title>
        <authorList>
            <person name="Zou C."/>
            <person name="Miki D."/>
            <person name="Li D."/>
            <person name="Tang Q."/>
            <person name="Xiao L."/>
            <person name="Rajput S."/>
            <person name="Deng P."/>
            <person name="Jia W."/>
            <person name="Huang R."/>
            <person name="Zhang M."/>
            <person name="Sun Y."/>
            <person name="Hu J."/>
            <person name="Fu X."/>
            <person name="Schnable P.S."/>
            <person name="Li F."/>
            <person name="Zhang H."/>
            <person name="Feng B."/>
            <person name="Zhu X."/>
            <person name="Liu R."/>
            <person name="Schnable J.C."/>
            <person name="Zhu J.-K."/>
            <person name="Zhang H."/>
        </authorList>
    </citation>
    <scope>NUCLEOTIDE SEQUENCE [LARGE SCALE GENOMIC DNA]</scope>
</reference>
<dbReference type="STRING" id="4540.A0A3L6SPQ4"/>
<feature type="compositionally biased region" description="Polar residues" evidence="1">
    <location>
        <begin position="48"/>
        <end position="60"/>
    </location>
</feature>
<feature type="chain" id="PRO_5018136914" evidence="2">
    <location>
        <begin position="33"/>
        <end position="146"/>
    </location>
</feature>
<feature type="compositionally biased region" description="Polar residues" evidence="1">
    <location>
        <begin position="71"/>
        <end position="84"/>
    </location>
</feature>